<feature type="domain" description="RING-CH-type" evidence="11">
    <location>
        <begin position="5"/>
        <end position="65"/>
    </location>
</feature>
<evidence type="ECO:0000256" key="1">
    <source>
        <dbReference type="ARBA" id="ARBA00004141"/>
    </source>
</evidence>
<evidence type="ECO:0000313" key="12">
    <source>
        <dbReference type="EMBL" id="JAS38395.1"/>
    </source>
</evidence>
<evidence type="ECO:0000256" key="6">
    <source>
        <dbReference type="ARBA" id="ARBA00022786"/>
    </source>
</evidence>
<reference evidence="12" key="1">
    <citation type="submission" date="2015-11" db="EMBL/GenBank/DDBJ databases">
        <title>De novo transcriptome assembly of four potential Pierce s Disease insect vectors from Arizona vineyards.</title>
        <authorList>
            <person name="Tassone E.E."/>
        </authorList>
    </citation>
    <scope>NUCLEOTIDE SEQUENCE</scope>
</reference>
<keyword evidence="3 10" id="KW-0812">Transmembrane</keyword>
<evidence type="ECO:0000256" key="3">
    <source>
        <dbReference type="ARBA" id="ARBA00022692"/>
    </source>
</evidence>
<evidence type="ECO:0000256" key="7">
    <source>
        <dbReference type="ARBA" id="ARBA00022833"/>
    </source>
</evidence>
<keyword evidence="6" id="KW-0833">Ubl conjugation pathway</keyword>
<dbReference type="Gene3D" id="3.30.40.10">
    <property type="entry name" value="Zinc/RING finger domain, C3HC4 (zinc finger)"/>
    <property type="match status" value="1"/>
</dbReference>
<dbReference type="InterPro" id="IPR011016">
    <property type="entry name" value="Znf_RING-CH"/>
</dbReference>
<dbReference type="Pfam" id="PF12906">
    <property type="entry name" value="RINGv"/>
    <property type="match status" value="1"/>
</dbReference>
<dbReference type="PANTHER" id="PTHR46065:SF3">
    <property type="entry name" value="FI20425P1"/>
    <property type="match status" value="1"/>
</dbReference>
<keyword evidence="7" id="KW-0862">Zinc</keyword>
<evidence type="ECO:0000256" key="2">
    <source>
        <dbReference type="ARBA" id="ARBA00022679"/>
    </source>
</evidence>
<dbReference type="SMART" id="SM00744">
    <property type="entry name" value="RINGv"/>
    <property type="match status" value="1"/>
</dbReference>
<evidence type="ECO:0000256" key="4">
    <source>
        <dbReference type="ARBA" id="ARBA00022723"/>
    </source>
</evidence>
<accession>A0A1B6EKF1</accession>
<dbReference type="EMBL" id="GECZ01031374">
    <property type="protein sequence ID" value="JAS38395.1"/>
    <property type="molecule type" value="Transcribed_RNA"/>
</dbReference>
<dbReference type="PROSITE" id="PS51292">
    <property type="entry name" value="ZF_RING_CH"/>
    <property type="match status" value="1"/>
</dbReference>
<feature type="transmembrane region" description="Helical" evidence="10">
    <location>
        <begin position="134"/>
        <end position="154"/>
    </location>
</feature>
<dbReference type="GO" id="GO:0004842">
    <property type="term" value="F:ubiquitin-protein transferase activity"/>
    <property type="evidence" value="ECO:0007669"/>
    <property type="project" value="TreeGrafter"/>
</dbReference>
<protein>
    <recommendedName>
        <fullName evidence="11">RING-CH-type domain-containing protein</fullName>
    </recommendedName>
</protein>
<evidence type="ECO:0000256" key="10">
    <source>
        <dbReference type="SAM" id="Phobius"/>
    </source>
</evidence>
<gene>
    <name evidence="12" type="ORF">g.19363</name>
</gene>
<keyword evidence="9 10" id="KW-0472">Membrane</keyword>
<evidence type="ECO:0000256" key="8">
    <source>
        <dbReference type="ARBA" id="ARBA00022989"/>
    </source>
</evidence>
<evidence type="ECO:0000259" key="11">
    <source>
        <dbReference type="PROSITE" id="PS51292"/>
    </source>
</evidence>
<dbReference type="SUPFAM" id="SSF57850">
    <property type="entry name" value="RING/U-box"/>
    <property type="match status" value="1"/>
</dbReference>
<keyword evidence="4" id="KW-0479">Metal-binding</keyword>
<dbReference type="InterPro" id="IPR013083">
    <property type="entry name" value="Znf_RING/FYVE/PHD"/>
</dbReference>
<keyword evidence="8 10" id="KW-1133">Transmembrane helix</keyword>
<dbReference type="GO" id="GO:0016020">
    <property type="term" value="C:membrane"/>
    <property type="evidence" value="ECO:0007669"/>
    <property type="project" value="UniProtKB-SubCell"/>
</dbReference>
<name>A0A1B6EKF1_9HEMI</name>
<organism evidence="12">
    <name type="scientific">Cuerna arida</name>
    <dbReference type="NCBI Taxonomy" id="1464854"/>
    <lineage>
        <taxon>Eukaryota</taxon>
        <taxon>Metazoa</taxon>
        <taxon>Ecdysozoa</taxon>
        <taxon>Arthropoda</taxon>
        <taxon>Hexapoda</taxon>
        <taxon>Insecta</taxon>
        <taxon>Pterygota</taxon>
        <taxon>Neoptera</taxon>
        <taxon>Paraneoptera</taxon>
        <taxon>Hemiptera</taxon>
        <taxon>Auchenorrhyncha</taxon>
        <taxon>Membracoidea</taxon>
        <taxon>Cicadellidae</taxon>
        <taxon>Cicadellinae</taxon>
        <taxon>Proconiini</taxon>
        <taxon>Cuerna</taxon>
    </lineage>
</organism>
<dbReference type="AlphaFoldDB" id="A0A1B6EKF1"/>
<proteinExistence type="predicted"/>
<dbReference type="GO" id="GO:0008270">
    <property type="term" value="F:zinc ion binding"/>
    <property type="evidence" value="ECO:0007669"/>
    <property type="project" value="UniProtKB-KW"/>
</dbReference>
<keyword evidence="5" id="KW-0863">Zinc-finger</keyword>
<feature type="transmembrane region" description="Helical" evidence="10">
    <location>
        <begin position="87"/>
        <end position="114"/>
    </location>
</feature>
<evidence type="ECO:0000256" key="9">
    <source>
        <dbReference type="ARBA" id="ARBA00023136"/>
    </source>
</evidence>
<dbReference type="PANTHER" id="PTHR46065">
    <property type="entry name" value="E3 UBIQUITIN-PROTEIN LIGASE MARCH 2/3 FAMILY MEMBER"/>
    <property type="match status" value="1"/>
</dbReference>
<sequence>MSSNDQEANIIECRICHSKTTRDLILSPCMCKGSLAYVHHLCLERWLNFSSRNSCELCSFQFNVVMNRRYSCLESVAVWIRNPSNRAFIVCDLIIGLVLTMLTLILALFCIVGLNHFIKEAYSQGIEILWSEGFINIFVVMLLIGYVATIYSLAKDHIRPWYYWWTHCNNVKLILDRSTAINLTPTEPNTSSISNENLQDSFKQMLTVNNKISVVQERKLCCESNSNLNEVFQPSALKNEKDWCCKNTVELNQSNSSRDANSVTLLNVKKIQTYLIIYSSFLACFE</sequence>
<dbReference type="GO" id="GO:0016567">
    <property type="term" value="P:protein ubiquitination"/>
    <property type="evidence" value="ECO:0007669"/>
    <property type="project" value="TreeGrafter"/>
</dbReference>
<keyword evidence="2" id="KW-0808">Transferase</keyword>
<evidence type="ECO:0000256" key="5">
    <source>
        <dbReference type="ARBA" id="ARBA00022771"/>
    </source>
</evidence>
<comment type="subcellular location">
    <subcellularLocation>
        <location evidence="1">Membrane</location>
        <topology evidence="1">Multi-pass membrane protein</topology>
    </subcellularLocation>
</comment>